<comment type="caution">
    <text evidence="2">The sequence shown here is derived from an EMBL/GenBank/DDBJ whole genome shotgun (WGS) entry which is preliminary data.</text>
</comment>
<evidence type="ECO:0000256" key="1">
    <source>
        <dbReference type="SAM" id="MobiDB-lite"/>
    </source>
</evidence>
<dbReference type="Proteomes" id="UP001218188">
    <property type="component" value="Unassembled WGS sequence"/>
</dbReference>
<accession>A0AAD6SYW4</accession>
<feature type="compositionally biased region" description="Polar residues" evidence="1">
    <location>
        <begin position="106"/>
        <end position="115"/>
    </location>
</feature>
<dbReference type="AlphaFoldDB" id="A0AAD6SYW4"/>
<sequence>MRKRYSVWGAYAGRARVQQVCPPAAAGTIRTQDYVVHGYLPPNPSLGPSTVTAHGVHIPHIPKTLCPRIHAPSSWAPGSAARTPDYRVRSFEASAPHGRLLHNISAPRSSSTQEQEPPEIARQKEASTPDLDFAPAAPPFFTHANPHAHAACLLYSAPSATTTASGTFSLPASASSPTPSRPASTRSAHTRVSPNPHLSRTPLPALTLIVERNDSE</sequence>
<reference evidence="2" key="1">
    <citation type="submission" date="2023-03" db="EMBL/GenBank/DDBJ databases">
        <title>Massive genome expansion in bonnet fungi (Mycena s.s.) driven by repeated elements and novel gene families across ecological guilds.</title>
        <authorList>
            <consortium name="Lawrence Berkeley National Laboratory"/>
            <person name="Harder C.B."/>
            <person name="Miyauchi S."/>
            <person name="Viragh M."/>
            <person name="Kuo A."/>
            <person name="Thoen E."/>
            <person name="Andreopoulos B."/>
            <person name="Lu D."/>
            <person name="Skrede I."/>
            <person name="Drula E."/>
            <person name="Henrissat B."/>
            <person name="Morin E."/>
            <person name="Kohler A."/>
            <person name="Barry K."/>
            <person name="LaButti K."/>
            <person name="Morin E."/>
            <person name="Salamov A."/>
            <person name="Lipzen A."/>
            <person name="Mereny Z."/>
            <person name="Hegedus B."/>
            <person name="Baldrian P."/>
            <person name="Stursova M."/>
            <person name="Weitz H."/>
            <person name="Taylor A."/>
            <person name="Grigoriev I.V."/>
            <person name="Nagy L.G."/>
            <person name="Martin F."/>
            <person name="Kauserud H."/>
        </authorList>
    </citation>
    <scope>NUCLEOTIDE SEQUENCE</scope>
    <source>
        <strain evidence="2">CBHHK200</strain>
    </source>
</reference>
<keyword evidence="3" id="KW-1185">Reference proteome</keyword>
<feature type="region of interest" description="Disordered" evidence="1">
    <location>
        <begin position="97"/>
        <end position="124"/>
    </location>
</feature>
<feature type="compositionally biased region" description="Low complexity" evidence="1">
    <location>
        <begin position="168"/>
        <end position="187"/>
    </location>
</feature>
<evidence type="ECO:0000313" key="2">
    <source>
        <dbReference type="EMBL" id="KAJ7035380.1"/>
    </source>
</evidence>
<proteinExistence type="predicted"/>
<protein>
    <submittedName>
        <fullName evidence="2">Uncharacterized protein</fullName>
    </submittedName>
</protein>
<gene>
    <name evidence="2" type="ORF">C8F04DRAFT_1394795</name>
</gene>
<evidence type="ECO:0000313" key="3">
    <source>
        <dbReference type="Proteomes" id="UP001218188"/>
    </source>
</evidence>
<feature type="region of interest" description="Disordered" evidence="1">
    <location>
        <begin position="168"/>
        <end position="216"/>
    </location>
</feature>
<dbReference type="EMBL" id="JARJCM010000050">
    <property type="protein sequence ID" value="KAJ7035380.1"/>
    <property type="molecule type" value="Genomic_DNA"/>
</dbReference>
<name>A0AAD6SYW4_9AGAR</name>
<organism evidence="2 3">
    <name type="scientific">Mycena alexandri</name>
    <dbReference type="NCBI Taxonomy" id="1745969"/>
    <lineage>
        <taxon>Eukaryota</taxon>
        <taxon>Fungi</taxon>
        <taxon>Dikarya</taxon>
        <taxon>Basidiomycota</taxon>
        <taxon>Agaricomycotina</taxon>
        <taxon>Agaricomycetes</taxon>
        <taxon>Agaricomycetidae</taxon>
        <taxon>Agaricales</taxon>
        <taxon>Marasmiineae</taxon>
        <taxon>Mycenaceae</taxon>
        <taxon>Mycena</taxon>
    </lineage>
</organism>